<feature type="transmembrane region" description="Helical" evidence="2">
    <location>
        <begin position="433"/>
        <end position="454"/>
    </location>
</feature>
<protein>
    <recommendedName>
        <fullName evidence="4">Transmembrane protein</fullName>
    </recommendedName>
</protein>
<accession>A0A146JZ81</accession>
<feature type="non-terminal residue" evidence="3">
    <location>
        <position position="1"/>
    </location>
</feature>
<evidence type="ECO:0000256" key="1">
    <source>
        <dbReference type="SAM" id="MobiDB-lite"/>
    </source>
</evidence>
<evidence type="ECO:0000313" key="3">
    <source>
        <dbReference type="EMBL" id="JAP89837.1"/>
    </source>
</evidence>
<reference evidence="3" key="1">
    <citation type="submission" date="2015-07" db="EMBL/GenBank/DDBJ databases">
        <title>Adaptation to a free-living lifestyle via gene acquisitions in the diplomonad Trepomonas sp. PC1.</title>
        <authorList>
            <person name="Xu F."/>
            <person name="Jerlstrom-Hultqvist J."/>
            <person name="Kolisko M."/>
            <person name="Simpson A.G.B."/>
            <person name="Roger A.J."/>
            <person name="Svard S.G."/>
            <person name="Andersson J.O."/>
        </authorList>
    </citation>
    <scope>NUCLEOTIDE SEQUENCE</scope>
    <source>
        <strain evidence="3">PC1</strain>
    </source>
</reference>
<name>A0A146JZ81_9EUKA</name>
<feature type="compositionally biased region" description="Basic and acidic residues" evidence="1">
    <location>
        <begin position="469"/>
        <end position="485"/>
    </location>
</feature>
<evidence type="ECO:0000256" key="2">
    <source>
        <dbReference type="SAM" id="Phobius"/>
    </source>
</evidence>
<keyword evidence="2" id="KW-1133">Transmembrane helix</keyword>
<gene>
    <name evidence="3" type="ORF">TPC1_30668</name>
</gene>
<sequence length="514" mass="58681">VMSGYTMISKAKNVSSCYSNNSYLSYFSQNNSFCVNFKPSNYPLCSMLSQPARFNISIDNIAISRIVADYNYYDTSQVCFDTSVIVNDINIFSQMSSMVVETIDYLCYQSIEQNYVISAENTGCFNNSKLIYSYSETIAQLYQTQNCYFTLTNLKLGVLTIFGQEIQTKSLGSFQNPDNPALLILNVTFDNSLISIDIPFYAELKLYFFSGDQTEFYTTKITEVTSDIKVEVVAIIANKILATYMPQDWDKDFNVSGIAYLQKDGLSTHLTLPQNTADRVLLFDCETVDTQCSTLLDNLYAMDLDSYKIFYKTDYFIVEGYVTQTLKQSVKYVNISFVDKIQIHIEFFQEMEAERNLTFVLRCGNSSTNHIEVARTNLIFDEYMTEFTMNISDVDLIILAYNAPILALTIIEDGIHVETNYIKDRSMDLTNQAILTIAIRLGYQMVFIVALIAFKYSYDKVVSIYTKKSEEKEKMKPKEEQKDKNNSSSNQQNKTQSTSNNDDSSTNSKLAKIE</sequence>
<dbReference type="EMBL" id="GDID01006769">
    <property type="protein sequence ID" value="JAP89837.1"/>
    <property type="molecule type" value="Transcribed_RNA"/>
</dbReference>
<dbReference type="AlphaFoldDB" id="A0A146JZ81"/>
<keyword evidence="2" id="KW-0472">Membrane</keyword>
<evidence type="ECO:0008006" key="4">
    <source>
        <dbReference type="Google" id="ProtNLM"/>
    </source>
</evidence>
<keyword evidence="2" id="KW-0812">Transmembrane</keyword>
<organism evidence="3">
    <name type="scientific">Trepomonas sp. PC1</name>
    <dbReference type="NCBI Taxonomy" id="1076344"/>
    <lineage>
        <taxon>Eukaryota</taxon>
        <taxon>Metamonada</taxon>
        <taxon>Diplomonadida</taxon>
        <taxon>Hexamitidae</taxon>
        <taxon>Hexamitinae</taxon>
        <taxon>Trepomonas</taxon>
    </lineage>
</organism>
<proteinExistence type="predicted"/>
<feature type="compositionally biased region" description="Low complexity" evidence="1">
    <location>
        <begin position="486"/>
        <end position="508"/>
    </location>
</feature>
<feature type="region of interest" description="Disordered" evidence="1">
    <location>
        <begin position="469"/>
        <end position="514"/>
    </location>
</feature>